<organism evidence="4 5">
    <name type="scientific">Pseudomonas phage LKA5</name>
    <dbReference type="NCBI Taxonomy" id="1327940"/>
    <lineage>
        <taxon>Viruses</taxon>
        <taxon>Duplodnaviria</taxon>
        <taxon>Heunggongvirae</taxon>
        <taxon>Uroviricota</taxon>
        <taxon>Caudoviricetes</taxon>
        <taxon>Hollowayvirus</taxon>
        <taxon>Hollowayvirus LKA5</taxon>
    </lineage>
</organism>
<dbReference type="GO" id="GO:0048027">
    <property type="term" value="F:mRNA 5'-UTR binding"/>
    <property type="evidence" value="ECO:0007669"/>
    <property type="project" value="TreeGrafter"/>
</dbReference>
<protein>
    <recommendedName>
        <fullName evidence="6">Carbon storage regulator</fullName>
    </recommendedName>
</protein>
<dbReference type="HAMAP" id="MF_00167">
    <property type="entry name" value="CsrA"/>
    <property type="match status" value="1"/>
</dbReference>
<dbReference type="PANTHER" id="PTHR34984:SF1">
    <property type="entry name" value="CARBON STORAGE REGULATOR"/>
    <property type="match status" value="1"/>
</dbReference>
<evidence type="ECO:0000256" key="1">
    <source>
        <dbReference type="ARBA" id="ARBA00022490"/>
    </source>
</evidence>
<keyword evidence="1" id="KW-0963">Cytoplasm</keyword>
<dbReference type="InterPro" id="IPR003751">
    <property type="entry name" value="CsrA"/>
</dbReference>
<name>A0A0U1UNS3_9CAUD</name>
<dbReference type="PANTHER" id="PTHR34984">
    <property type="entry name" value="CARBON STORAGE REGULATOR"/>
    <property type="match status" value="1"/>
</dbReference>
<keyword evidence="2" id="KW-0810">Translation regulation</keyword>
<evidence type="ECO:0000256" key="2">
    <source>
        <dbReference type="ARBA" id="ARBA00022845"/>
    </source>
</evidence>
<evidence type="ECO:0008006" key="6">
    <source>
        <dbReference type="Google" id="ProtNLM"/>
    </source>
</evidence>
<evidence type="ECO:0000256" key="3">
    <source>
        <dbReference type="ARBA" id="ARBA00022884"/>
    </source>
</evidence>
<proteinExistence type="inferred from homology"/>
<dbReference type="Gene3D" id="2.60.40.4380">
    <property type="entry name" value="Translational regulator CsrA"/>
    <property type="match status" value="1"/>
</dbReference>
<evidence type="ECO:0000313" key="5">
    <source>
        <dbReference type="Proteomes" id="UP000225231"/>
    </source>
</evidence>
<reference evidence="4 5" key="1">
    <citation type="submission" date="2013-04" db="EMBL/GenBank/DDBJ databases">
        <title>Complete genome sequence of F116-like bacteriophages.</title>
        <authorList>
            <person name="Lammens E.A."/>
            <person name="Lavigne R."/>
        </authorList>
    </citation>
    <scope>NUCLEOTIDE SEQUENCE [LARGE SCALE GENOMIC DNA]</scope>
    <source>
        <strain evidence="4">LKA5</strain>
    </source>
</reference>
<dbReference type="Proteomes" id="UP000225231">
    <property type="component" value="Segment"/>
</dbReference>
<dbReference type="NCBIfam" id="NF002469">
    <property type="entry name" value="PRK01712.1"/>
    <property type="match status" value="1"/>
</dbReference>
<dbReference type="Pfam" id="PF02599">
    <property type="entry name" value="CsrA"/>
    <property type="match status" value="1"/>
</dbReference>
<dbReference type="EMBL" id="KC900378">
    <property type="protein sequence ID" value="AGR46379.1"/>
    <property type="molecule type" value="Genomic_DNA"/>
</dbReference>
<dbReference type="NCBIfam" id="TIGR00202">
    <property type="entry name" value="csrA"/>
    <property type="match status" value="1"/>
</dbReference>
<gene>
    <name evidence="4" type="ORF">LKA5_024</name>
</gene>
<dbReference type="GO" id="GO:0006402">
    <property type="term" value="P:mRNA catabolic process"/>
    <property type="evidence" value="ECO:0007669"/>
    <property type="project" value="InterPro"/>
</dbReference>
<sequence>MLILTRRVGETLHIGDDITVTVVENRGGQIRLGIVAPEAMAIHRAEIYARVGAVRPASPKDLVEEWNRTHPAQVAVEYRPLRDSIPIRTRTLTQAKVSASGMAVIWLEGQATPVLLRNCTAVS</sequence>
<keyword evidence="3" id="KW-0694">RNA-binding</keyword>
<dbReference type="GO" id="GO:0006109">
    <property type="term" value="P:regulation of carbohydrate metabolic process"/>
    <property type="evidence" value="ECO:0007669"/>
    <property type="project" value="InterPro"/>
</dbReference>
<keyword evidence="5" id="KW-1185">Reference proteome</keyword>
<dbReference type="SUPFAM" id="SSF117130">
    <property type="entry name" value="CsrA-like"/>
    <property type="match status" value="1"/>
</dbReference>
<evidence type="ECO:0000313" key="4">
    <source>
        <dbReference type="EMBL" id="AGR46379.1"/>
    </source>
</evidence>
<accession>A0A0U1UNS3</accession>
<dbReference type="InterPro" id="IPR036107">
    <property type="entry name" value="CsrA_sf"/>
</dbReference>